<accession>A0A7C5R844</accession>
<evidence type="ECO:0000256" key="12">
    <source>
        <dbReference type="ARBA" id="ARBA00049091"/>
    </source>
</evidence>
<feature type="domain" description="Thioredoxin" evidence="14">
    <location>
        <begin position="5"/>
        <end position="158"/>
    </location>
</feature>
<evidence type="ECO:0000256" key="3">
    <source>
        <dbReference type="ARBA" id="ARBA00013017"/>
    </source>
</evidence>
<dbReference type="Proteomes" id="UP000885830">
    <property type="component" value="Unassembled WGS sequence"/>
</dbReference>
<sequence>MTHKLEPGDMAPAFTLPTNGGGEYSIPDSDARMVVLYFYPKDSTPGCTTEAIDFSTLKHKFDKLGVKIVGVSKDSVKRHDNFVAKQNLTITLASDEQGDILDKYGVWVEKKNYGRVYMGIERSTFLIGADGKIAHIWRKVRVKNHAQDVLDMVKTLLS</sequence>
<dbReference type="PIRSF" id="PIRSF000239">
    <property type="entry name" value="AHPC"/>
    <property type="match status" value="1"/>
</dbReference>
<keyword evidence="4 15" id="KW-0575">Peroxidase</keyword>
<reference evidence="15" key="1">
    <citation type="journal article" date="2020" name="mSystems">
        <title>Genome- and Community-Level Interaction Insights into Carbon Utilization and Element Cycling Functions of Hydrothermarchaeota in Hydrothermal Sediment.</title>
        <authorList>
            <person name="Zhou Z."/>
            <person name="Liu Y."/>
            <person name="Xu W."/>
            <person name="Pan J."/>
            <person name="Luo Z.H."/>
            <person name="Li M."/>
        </authorList>
    </citation>
    <scope>NUCLEOTIDE SEQUENCE [LARGE SCALE GENOMIC DNA]</scope>
    <source>
        <strain evidence="15">HyVt-485</strain>
    </source>
</reference>
<dbReference type="InterPro" id="IPR036249">
    <property type="entry name" value="Thioredoxin-like_sf"/>
</dbReference>
<evidence type="ECO:0000256" key="9">
    <source>
        <dbReference type="ARBA" id="ARBA00032824"/>
    </source>
</evidence>
<comment type="similarity">
    <text evidence="10">Belongs to the peroxiredoxin family. BCP/PrxQ subfamily.</text>
</comment>
<comment type="function">
    <text evidence="1">Thiol-specific peroxidase that catalyzes the reduction of hydrogen peroxide and organic hydroperoxides to water and alcohols, respectively. Plays a role in cell protection against oxidative stress by detoxifying peroxides and as sensor of hydrogen peroxide-mediated signaling events.</text>
</comment>
<comment type="catalytic activity">
    <reaction evidence="12">
        <text>a hydroperoxide + [thioredoxin]-dithiol = an alcohol + [thioredoxin]-disulfide + H2O</text>
        <dbReference type="Rhea" id="RHEA:62620"/>
        <dbReference type="Rhea" id="RHEA-COMP:10698"/>
        <dbReference type="Rhea" id="RHEA-COMP:10700"/>
        <dbReference type="ChEBI" id="CHEBI:15377"/>
        <dbReference type="ChEBI" id="CHEBI:29950"/>
        <dbReference type="ChEBI" id="CHEBI:30879"/>
        <dbReference type="ChEBI" id="CHEBI:35924"/>
        <dbReference type="ChEBI" id="CHEBI:50058"/>
        <dbReference type="EC" id="1.11.1.24"/>
    </reaction>
</comment>
<evidence type="ECO:0000256" key="10">
    <source>
        <dbReference type="ARBA" id="ARBA00038489"/>
    </source>
</evidence>
<evidence type="ECO:0000256" key="5">
    <source>
        <dbReference type="ARBA" id="ARBA00022862"/>
    </source>
</evidence>
<evidence type="ECO:0000256" key="11">
    <source>
        <dbReference type="ARBA" id="ARBA00042639"/>
    </source>
</evidence>
<dbReference type="EC" id="1.11.1.24" evidence="3"/>
<keyword evidence="6 15" id="KW-0560">Oxidoreductase</keyword>
<feature type="active site" description="Cysteine sulfenic acid (-SOH) intermediate; for peroxidase activity" evidence="13">
    <location>
        <position position="47"/>
    </location>
</feature>
<dbReference type="InterPro" id="IPR024706">
    <property type="entry name" value="Peroxiredoxin_AhpC-typ"/>
</dbReference>
<dbReference type="CDD" id="cd03017">
    <property type="entry name" value="PRX_BCP"/>
    <property type="match status" value="1"/>
</dbReference>
<evidence type="ECO:0000256" key="2">
    <source>
        <dbReference type="ARBA" id="ARBA00011245"/>
    </source>
</evidence>
<keyword evidence="7" id="KW-1015">Disulfide bond</keyword>
<name>A0A7C5R844_9PROT</name>
<dbReference type="PANTHER" id="PTHR42801:SF4">
    <property type="entry name" value="AHPC_TSA FAMILY PROTEIN"/>
    <property type="match status" value="1"/>
</dbReference>
<evidence type="ECO:0000256" key="4">
    <source>
        <dbReference type="ARBA" id="ARBA00022559"/>
    </source>
</evidence>
<dbReference type="FunFam" id="3.40.30.10:FF:000007">
    <property type="entry name" value="Thioredoxin-dependent thiol peroxidase"/>
    <property type="match status" value="1"/>
</dbReference>
<evidence type="ECO:0000256" key="7">
    <source>
        <dbReference type="ARBA" id="ARBA00023157"/>
    </source>
</evidence>
<evidence type="ECO:0000256" key="6">
    <source>
        <dbReference type="ARBA" id="ARBA00023002"/>
    </source>
</evidence>
<dbReference type="PROSITE" id="PS51352">
    <property type="entry name" value="THIOREDOXIN_2"/>
    <property type="match status" value="1"/>
</dbReference>
<proteinExistence type="inferred from homology"/>
<comment type="subunit">
    <text evidence="2">Monomer.</text>
</comment>
<dbReference type="NCBIfam" id="NF006960">
    <property type="entry name" value="PRK09437.1"/>
    <property type="match status" value="1"/>
</dbReference>
<dbReference type="AlphaFoldDB" id="A0A7C5R844"/>
<evidence type="ECO:0000259" key="14">
    <source>
        <dbReference type="PROSITE" id="PS51352"/>
    </source>
</evidence>
<dbReference type="PANTHER" id="PTHR42801">
    <property type="entry name" value="THIOREDOXIN-DEPENDENT PEROXIDE REDUCTASE"/>
    <property type="match status" value="1"/>
</dbReference>
<keyword evidence="8" id="KW-0676">Redox-active center</keyword>
<dbReference type="Pfam" id="PF00578">
    <property type="entry name" value="AhpC-TSA"/>
    <property type="match status" value="1"/>
</dbReference>
<dbReference type="EMBL" id="DRMJ01000353">
    <property type="protein sequence ID" value="HHL43305.1"/>
    <property type="molecule type" value="Genomic_DNA"/>
</dbReference>
<evidence type="ECO:0000313" key="15">
    <source>
        <dbReference type="EMBL" id="HHL43305.1"/>
    </source>
</evidence>
<evidence type="ECO:0000256" key="1">
    <source>
        <dbReference type="ARBA" id="ARBA00003330"/>
    </source>
</evidence>
<keyword evidence="5" id="KW-0049">Antioxidant</keyword>
<evidence type="ECO:0000256" key="8">
    <source>
        <dbReference type="ARBA" id="ARBA00023284"/>
    </source>
</evidence>
<dbReference type="GO" id="GO:0045454">
    <property type="term" value="P:cell redox homeostasis"/>
    <property type="evidence" value="ECO:0007669"/>
    <property type="project" value="TreeGrafter"/>
</dbReference>
<dbReference type="InterPro" id="IPR013766">
    <property type="entry name" value="Thioredoxin_domain"/>
</dbReference>
<organism evidence="15">
    <name type="scientific">Hellea balneolensis</name>
    <dbReference type="NCBI Taxonomy" id="287478"/>
    <lineage>
        <taxon>Bacteria</taxon>
        <taxon>Pseudomonadati</taxon>
        <taxon>Pseudomonadota</taxon>
        <taxon>Alphaproteobacteria</taxon>
        <taxon>Maricaulales</taxon>
        <taxon>Robiginitomaculaceae</taxon>
        <taxon>Hellea</taxon>
    </lineage>
</organism>
<comment type="caution">
    <text evidence="15">The sequence shown here is derived from an EMBL/GenBank/DDBJ whole genome shotgun (WGS) entry which is preliminary data.</text>
</comment>
<evidence type="ECO:0000256" key="13">
    <source>
        <dbReference type="PIRSR" id="PIRSR000239-1"/>
    </source>
</evidence>
<dbReference type="InterPro" id="IPR050924">
    <property type="entry name" value="Peroxiredoxin_BCP/PrxQ"/>
</dbReference>
<dbReference type="InterPro" id="IPR000866">
    <property type="entry name" value="AhpC/TSA"/>
</dbReference>
<dbReference type="Gene3D" id="3.40.30.10">
    <property type="entry name" value="Glutaredoxin"/>
    <property type="match status" value="1"/>
</dbReference>
<dbReference type="SUPFAM" id="SSF52833">
    <property type="entry name" value="Thioredoxin-like"/>
    <property type="match status" value="1"/>
</dbReference>
<dbReference type="GO" id="GO:0034599">
    <property type="term" value="P:cellular response to oxidative stress"/>
    <property type="evidence" value="ECO:0007669"/>
    <property type="project" value="TreeGrafter"/>
</dbReference>
<gene>
    <name evidence="15" type="ORF">ENJ42_06805</name>
</gene>
<protein>
    <recommendedName>
        <fullName evidence="3">thioredoxin-dependent peroxiredoxin</fullName>
        <ecNumber evidence="3">1.11.1.24</ecNumber>
    </recommendedName>
    <alternativeName>
        <fullName evidence="9">Thioredoxin peroxidase</fullName>
    </alternativeName>
    <alternativeName>
        <fullName evidence="11">Thioredoxin-dependent peroxiredoxin Bcp</fullName>
    </alternativeName>
</protein>
<dbReference type="GO" id="GO:0005737">
    <property type="term" value="C:cytoplasm"/>
    <property type="evidence" value="ECO:0007669"/>
    <property type="project" value="TreeGrafter"/>
</dbReference>
<dbReference type="GO" id="GO:0008379">
    <property type="term" value="F:thioredoxin peroxidase activity"/>
    <property type="evidence" value="ECO:0007669"/>
    <property type="project" value="TreeGrafter"/>
</dbReference>